<keyword evidence="1" id="KW-0812">Transmembrane</keyword>
<comment type="caution">
    <text evidence="2">The sequence shown here is derived from an EMBL/GenBank/DDBJ whole genome shotgun (WGS) entry which is preliminary data.</text>
</comment>
<reference evidence="2 3" key="1">
    <citation type="submission" date="2019-03" db="EMBL/GenBank/DDBJ databases">
        <title>Genomic Encyclopedia of Type Strains, Phase IV (KMG-IV): sequencing the most valuable type-strain genomes for metagenomic binning, comparative biology and taxonomic classification.</title>
        <authorList>
            <person name="Goeker M."/>
        </authorList>
    </citation>
    <scope>NUCLEOTIDE SEQUENCE [LARGE SCALE GENOMIC DNA]</scope>
    <source>
        <strain evidence="2 3">DSM 203</strain>
    </source>
</reference>
<gene>
    <name evidence="2" type="ORF">EDC29_10470</name>
</gene>
<feature type="transmembrane region" description="Helical" evidence="1">
    <location>
        <begin position="28"/>
        <end position="49"/>
    </location>
</feature>
<keyword evidence="1" id="KW-1133">Transmembrane helix</keyword>
<protein>
    <recommendedName>
        <fullName evidence="4">Zinc ribbon protein</fullName>
    </recommendedName>
</protein>
<evidence type="ECO:0008006" key="4">
    <source>
        <dbReference type="Google" id="ProtNLM"/>
    </source>
</evidence>
<evidence type="ECO:0000313" key="2">
    <source>
        <dbReference type="EMBL" id="TCW36287.1"/>
    </source>
</evidence>
<dbReference type="EMBL" id="SMDC01000004">
    <property type="protein sequence ID" value="TCW36287.1"/>
    <property type="molecule type" value="Genomic_DNA"/>
</dbReference>
<organism evidence="2 3">
    <name type="scientific">Marichromatium gracile</name>
    <name type="common">Chromatium gracile</name>
    <dbReference type="NCBI Taxonomy" id="1048"/>
    <lineage>
        <taxon>Bacteria</taxon>
        <taxon>Pseudomonadati</taxon>
        <taxon>Pseudomonadota</taxon>
        <taxon>Gammaproteobacteria</taxon>
        <taxon>Chromatiales</taxon>
        <taxon>Chromatiaceae</taxon>
        <taxon>Marichromatium</taxon>
    </lineage>
</organism>
<keyword evidence="1" id="KW-0472">Membrane</keyword>
<evidence type="ECO:0000256" key="1">
    <source>
        <dbReference type="SAM" id="Phobius"/>
    </source>
</evidence>
<dbReference type="RefSeq" id="WP_132229295.1">
    <property type="nucleotide sequence ID" value="NZ_NRRH01000059.1"/>
</dbReference>
<proteinExistence type="predicted"/>
<dbReference type="Proteomes" id="UP000295247">
    <property type="component" value="Unassembled WGS sequence"/>
</dbReference>
<evidence type="ECO:0000313" key="3">
    <source>
        <dbReference type="Proteomes" id="UP000295247"/>
    </source>
</evidence>
<sequence length="144" mass="15738">MALLMLWVLFPVFSGVIASARGRDVLGWGLVGLLFGPFGLVVGLLPSLAPRPGRGALAPRSIACSQCREPIAFDARRCKHCGTRYPYLQEPARSQVALIADRYAASRAPAAIAEEMNRKGMHPADRRARWAPADIEAIIEHHVR</sequence>
<accession>A0A4R4ABD7</accession>
<name>A0A4R4ABD7_MARGR</name>
<dbReference type="AlphaFoldDB" id="A0A4R4ABD7"/>